<dbReference type="GO" id="GO:0004714">
    <property type="term" value="F:transmembrane receptor protein tyrosine kinase activity"/>
    <property type="evidence" value="ECO:0007669"/>
    <property type="project" value="TreeGrafter"/>
</dbReference>
<gene>
    <name evidence="10" type="ORF">PAPOLLO_LOCUS28242</name>
</gene>
<evidence type="ECO:0000256" key="5">
    <source>
        <dbReference type="ARBA" id="ARBA00023157"/>
    </source>
</evidence>
<dbReference type="PANTHER" id="PTHR24416">
    <property type="entry name" value="TYROSINE-PROTEIN KINASE RECEPTOR"/>
    <property type="match status" value="1"/>
</dbReference>
<dbReference type="Pfam" id="PF13927">
    <property type="entry name" value="Ig_3"/>
    <property type="match status" value="2"/>
</dbReference>
<evidence type="ECO:0000313" key="10">
    <source>
        <dbReference type="EMBL" id="CAG5059901.1"/>
    </source>
</evidence>
<dbReference type="InterPro" id="IPR020635">
    <property type="entry name" value="Tyr_kinase_cat_dom"/>
</dbReference>
<accession>A0A8S3YI65</accession>
<dbReference type="OrthoDB" id="2413561at2759"/>
<dbReference type="PROSITE" id="PS50011">
    <property type="entry name" value="PROTEIN_KINASE_DOM"/>
    <property type="match status" value="1"/>
</dbReference>
<dbReference type="GO" id="GO:0016020">
    <property type="term" value="C:membrane"/>
    <property type="evidence" value="ECO:0007669"/>
    <property type="project" value="UniProtKB-SubCell"/>
</dbReference>
<protein>
    <submittedName>
        <fullName evidence="10">(apollo) hypothetical protein</fullName>
    </submittedName>
</protein>
<dbReference type="SMART" id="SM00408">
    <property type="entry name" value="IGc2"/>
    <property type="match status" value="2"/>
</dbReference>
<evidence type="ECO:0000256" key="7">
    <source>
        <dbReference type="SAM" id="Phobius"/>
    </source>
</evidence>
<keyword evidence="2 7" id="KW-0812">Transmembrane</keyword>
<dbReference type="InterPro" id="IPR003598">
    <property type="entry name" value="Ig_sub2"/>
</dbReference>
<dbReference type="InterPro" id="IPR050122">
    <property type="entry name" value="RTK"/>
</dbReference>
<evidence type="ECO:0000259" key="8">
    <source>
        <dbReference type="PROSITE" id="PS50011"/>
    </source>
</evidence>
<dbReference type="PANTHER" id="PTHR24416:SF573">
    <property type="entry name" value="INACTIVE TYROSINE-PROTEIN KINASE 7"/>
    <property type="match status" value="1"/>
</dbReference>
<reference evidence="10" key="1">
    <citation type="submission" date="2021-04" db="EMBL/GenBank/DDBJ databases">
        <authorList>
            <person name="Tunstrom K."/>
        </authorList>
    </citation>
    <scope>NUCLEOTIDE SEQUENCE</scope>
</reference>
<dbReference type="GO" id="GO:0005524">
    <property type="term" value="F:ATP binding"/>
    <property type="evidence" value="ECO:0007669"/>
    <property type="project" value="InterPro"/>
</dbReference>
<feature type="region of interest" description="Disordered" evidence="6">
    <location>
        <begin position="326"/>
        <end position="379"/>
    </location>
</feature>
<dbReference type="PROSITE" id="PS00109">
    <property type="entry name" value="PROTEIN_KINASE_TYR"/>
    <property type="match status" value="1"/>
</dbReference>
<dbReference type="InterPro" id="IPR003599">
    <property type="entry name" value="Ig_sub"/>
</dbReference>
<comment type="caution">
    <text evidence="10">The sequence shown here is derived from an EMBL/GenBank/DDBJ whole genome shotgun (WGS) entry which is preliminary data.</text>
</comment>
<name>A0A8S3YI65_PARAO</name>
<dbReference type="SMART" id="SM00219">
    <property type="entry name" value="TyrKc"/>
    <property type="match status" value="1"/>
</dbReference>
<evidence type="ECO:0000256" key="2">
    <source>
        <dbReference type="ARBA" id="ARBA00022692"/>
    </source>
</evidence>
<comment type="subcellular location">
    <subcellularLocation>
        <location evidence="1">Membrane</location>
    </subcellularLocation>
</comment>
<evidence type="ECO:0000259" key="9">
    <source>
        <dbReference type="PROSITE" id="PS50835"/>
    </source>
</evidence>
<keyword evidence="4 7" id="KW-0472">Membrane</keyword>
<keyword evidence="5" id="KW-1015">Disulfide bond</keyword>
<dbReference type="AlphaFoldDB" id="A0A8S3YI65"/>
<dbReference type="InterPro" id="IPR007110">
    <property type="entry name" value="Ig-like_dom"/>
</dbReference>
<proteinExistence type="predicted"/>
<dbReference type="SMART" id="SM00409">
    <property type="entry name" value="IG"/>
    <property type="match status" value="2"/>
</dbReference>
<sequence length="712" mass="80013">MMIATDFQPYSIVEDRGFRRFTEVLNPNYKLPNRHKITFRRFCNSSVPPERMFSKSEAVHHSAHRMRSHKASRRHRAISDGALRFEPEPYNRKLELNNSGKVHCKVAGGVSPNIQWFLNENDPLPEGVTSQNGTLMVTEAARRHSGQYTCRATDGDQSITAKITLDVVVSPKVIEPESGQQKHVSVGQTVRLDCRASGDPPPTIHWDRNLTVLNRQQHDVDEEGGVNASFSRLVLLKNGSLLIRSVAERDADRYGCTAGSAAGLDRSELLLVVHPEGELPPSESTGVAGKAVLVSISVAGAYMLLVLALMVYCRRRRLKRRQRGEKMELEMQEGREKLVEEGEEDKKTQNGAAVQNGRLLPLDKDSGADNSEVSGISKASKKSGHYEQLSVPRTLLNEQITLGRGEFGDVLLAKIDMTQVRRLRNKEEVDPEPQIKPVLVKVLTTKDEVQLAEFRRQLDLFTRVRHEHVVRLIGLCSEADPHYMLLEHTDWGDLKSFLIATRSEEEDAEYSARVGPAYVARSERRAAALQPQHRALLVVHLAAAASRLAAKRLTHRDIAARNCVITSQLHLKLSFPALTRGPNSHEYYKLHDQVIPLRWLPSEAVLEGDYSTKSDVYMFAATVWEIYTKAELPFAKLNDNSVLERLKTGKQEWVTPGSMPERLASLLKRCWSHSPADRPQFTEICEEVSAILQEITAENVSQHSQTVEVQKE</sequence>
<evidence type="ECO:0000256" key="6">
    <source>
        <dbReference type="SAM" id="MobiDB-lite"/>
    </source>
</evidence>
<evidence type="ECO:0000313" key="11">
    <source>
        <dbReference type="Proteomes" id="UP000691718"/>
    </source>
</evidence>
<keyword evidence="3 7" id="KW-1133">Transmembrane helix</keyword>
<dbReference type="CDD" id="cd00096">
    <property type="entry name" value="Ig"/>
    <property type="match status" value="1"/>
</dbReference>
<feature type="domain" description="Ig-like" evidence="9">
    <location>
        <begin position="171"/>
        <end position="272"/>
    </location>
</feature>
<keyword evidence="11" id="KW-1185">Reference proteome</keyword>
<dbReference type="Pfam" id="PF07714">
    <property type="entry name" value="PK_Tyr_Ser-Thr"/>
    <property type="match status" value="1"/>
</dbReference>
<feature type="compositionally biased region" description="Basic and acidic residues" evidence="6">
    <location>
        <begin position="326"/>
        <end position="348"/>
    </location>
</feature>
<dbReference type="InterPro" id="IPR000719">
    <property type="entry name" value="Prot_kinase_dom"/>
</dbReference>
<dbReference type="InterPro" id="IPR001245">
    <property type="entry name" value="Ser-Thr/Tyr_kinase_cat_dom"/>
</dbReference>
<organism evidence="10 11">
    <name type="scientific">Parnassius apollo</name>
    <name type="common">Apollo butterfly</name>
    <name type="synonym">Papilio apollo</name>
    <dbReference type="NCBI Taxonomy" id="110799"/>
    <lineage>
        <taxon>Eukaryota</taxon>
        <taxon>Metazoa</taxon>
        <taxon>Ecdysozoa</taxon>
        <taxon>Arthropoda</taxon>
        <taxon>Hexapoda</taxon>
        <taxon>Insecta</taxon>
        <taxon>Pterygota</taxon>
        <taxon>Neoptera</taxon>
        <taxon>Endopterygota</taxon>
        <taxon>Lepidoptera</taxon>
        <taxon>Glossata</taxon>
        <taxon>Ditrysia</taxon>
        <taxon>Papilionoidea</taxon>
        <taxon>Papilionidae</taxon>
        <taxon>Parnassiinae</taxon>
        <taxon>Parnassini</taxon>
        <taxon>Parnassius</taxon>
        <taxon>Parnassius</taxon>
    </lineage>
</organism>
<feature type="domain" description="Ig-like" evidence="9">
    <location>
        <begin position="87"/>
        <end position="166"/>
    </location>
</feature>
<dbReference type="PROSITE" id="PS50835">
    <property type="entry name" value="IG_LIKE"/>
    <property type="match status" value="2"/>
</dbReference>
<evidence type="ECO:0000256" key="4">
    <source>
        <dbReference type="ARBA" id="ARBA00023136"/>
    </source>
</evidence>
<evidence type="ECO:0000256" key="1">
    <source>
        <dbReference type="ARBA" id="ARBA00004370"/>
    </source>
</evidence>
<dbReference type="EMBL" id="CAJQZP010001707">
    <property type="protein sequence ID" value="CAG5059901.1"/>
    <property type="molecule type" value="Genomic_DNA"/>
</dbReference>
<feature type="transmembrane region" description="Helical" evidence="7">
    <location>
        <begin position="291"/>
        <end position="313"/>
    </location>
</feature>
<dbReference type="InterPro" id="IPR008266">
    <property type="entry name" value="Tyr_kinase_AS"/>
</dbReference>
<dbReference type="Proteomes" id="UP000691718">
    <property type="component" value="Unassembled WGS sequence"/>
</dbReference>
<evidence type="ECO:0000256" key="3">
    <source>
        <dbReference type="ARBA" id="ARBA00022989"/>
    </source>
</evidence>
<feature type="domain" description="Protein kinase" evidence="8">
    <location>
        <begin position="396"/>
        <end position="692"/>
    </location>
</feature>
<dbReference type="PIRSF" id="PIRSF000615">
    <property type="entry name" value="TyrPK_CSF1-R"/>
    <property type="match status" value="1"/>
</dbReference>